<proteinExistence type="predicted"/>
<gene>
    <name evidence="3" type="ORF">LPB137_06690</name>
</gene>
<dbReference type="KEGG" id="alp:LPB137_06690"/>
<dbReference type="RefSeq" id="WP_076086085.1">
    <property type="nucleotide sequence ID" value="NZ_CP019070.1"/>
</dbReference>
<protein>
    <recommendedName>
        <fullName evidence="5">ATPase</fullName>
    </recommendedName>
</protein>
<dbReference type="EMBL" id="CP019070">
    <property type="protein sequence ID" value="APW65553.1"/>
    <property type="molecule type" value="Genomic_DNA"/>
</dbReference>
<organism evidence="3 4">
    <name type="scientific">Poseidonibacter parvus</name>
    <dbReference type="NCBI Taxonomy" id="1850254"/>
    <lineage>
        <taxon>Bacteria</taxon>
        <taxon>Pseudomonadati</taxon>
        <taxon>Campylobacterota</taxon>
        <taxon>Epsilonproteobacteria</taxon>
        <taxon>Campylobacterales</taxon>
        <taxon>Arcobacteraceae</taxon>
        <taxon>Poseidonibacter</taxon>
    </lineage>
</organism>
<dbReference type="AlphaFoldDB" id="A0A1P8KLV7"/>
<dbReference type="SUPFAM" id="SSF52540">
    <property type="entry name" value="P-loop containing nucleoside triphosphate hydrolases"/>
    <property type="match status" value="1"/>
</dbReference>
<name>A0A1P8KLV7_9BACT</name>
<feature type="domain" description="DUF234" evidence="2">
    <location>
        <begin position="306"/>
        <end position="395"/>
    </location>
</feature>
<dbReference type="OrthoDB" id="9801758at2"/>
<accession>A0A1P8KLV7</accession>
<dbReference type="InterPro" id="IPR004256">
    <property type="entry name" value="DUF234"/>
</dbReference>
<dbReference type="Proteomes" id="UP000186074">
    <property type="component" value="Chromosome"/>
</dbReference>
<dbReference type="Pfam" id="PF01637">
    <property type="entry name" value="ATPase_2"/>
    <property type="match status" value="1"/>
</dbReference>
<keyword evidence="4" id="KW-1185">Reference proteome</keyword>
<dbReference type="GO" id="GO:0005524">
    <property type="term" value="F:ATP binding"/>
    <property type="evidence" value="ECO:0007669"/>
    <property type="project" value="InterPro"/>
</dbReference>
<sequence>MFLYREKEISLLKEDFNKPRSSMNFIFGRRRVGKTSLINEYVRNKQTLHLVCFETMSSLLIKEFQKNINTFFNIDETINTKTFEELFAYLSEMKIDSKTIIVFENIQELIKIDKDFLINLNNYWNKYLSKMNIQLIITSSLLPNDFDNLLISKKVDNKIKLKSLSFNVIKEYFPNLDKNETMYLFTAFGTNPEYLKLYDVKKDFISNIKNTCLSFDASLYNEGMNIIKKDLGEAATYCSILYAISIGNNKIGDIADCLNLKSSYLTRYMQKLLDLMLINKVVPLTQTANKSKFGRYEIEDNFLKFWFCYVYTNINSINSNNINNVISYIEQDFSKRLVSSAYKKYFYELLEDENSQFFNYEPIKIGSWWNNKDIEFDFVAYDSKTITFIDCKWDKNEGIENDYKKLEIKAQEFDTQLERKYEIF</sequence>
<dbReference type="STRING" id="1850254.LPB137_06690"/>
<evidence type="ECO:0000313" key="4">
    <source>
        <dbReference type="Proteomes" id="UP000186074"/>
    </source>
</evidence>
<dbReference type="Pfam" id="PF03008">
    <property type="entry name" value="DUF234"/>
    <property type="match status" value="1"/>
</dbReference>
<dbReference type="Gene3D" id="3.40.50.300">
    <property type="entry name" value="P-loop containing nucleotide triphosphate hydrolases"/>
    <property type="match status" value="1"/>
</dbReference>
<evidence type="ECO:0008006" key="5">
    <source>
        <dbReference type="Google" id="ProtNLM"/>
    </source>
</evidence>
<feature type="domain" description="ATPase" evidence="1">
    <location>
        <begin position="2"/>
        <end position="196"/>
    </location>
</feature>
<dbReference type="PANTHER" id="PTHR34704:SF1">
    <property type="entry name" value="ATPASE"/>
    <property type="match status" value="1"/>
</dbReference>
<dbReference type="PANTHER" id="PTHR34704">
    <property type="entry name" value="ATPASE"/>
    <property type="match status" value="1"/>
</dbReference>
<reference evidence="3 4" key="1">
    <citation type="submission" date="2017-01" db="EMBL/GenBank/DDBJ databases">
        <title>Genome sequencing of Arcobacter sp. LPB0137.</title>
        <authorList>
            <person name="Lee G.-W."/>
            <person name="Yi H."/>
        </authorList>
    </citation>
    <scope>NUCLEOTIDE SEQUENCE [LARGE SCALE GENOMIC DNA]</scope>
    <source>
        <strain evidence="3 4">LPB0137</strain>
    </source>
</reference>
<evidence type="ECO:0000313" key="3">
    <source>
        <dbReference type="EMBL" id="APW65553.1"/>
    </source>
</evidence>
<dbReference type="InterPro" id="IPR027417">
    <property type="entry name" value="P-loop_NTPase"/>
</dbReference>
<evidence type="ECO:0000259" key="2">
    <source>
        <dbReference type="Pfam" id="PF03008"/>
    </source>
</evidence>
<evidence type="ECO:0000259" key="1">
    <source>
        <dbReference type="Pfam" id="PF01637"/>
    </source>
</evidence>
<dbReference type="InterPro" id="IPR011579">
    <property type="entry name" value="ATPase_dom"/>
</dbReference>